<name>A0A4D6KTL0_VIGUN</name>
<gene>
    <name evidence="2" type="ORF">DEO72_LG2g1372</name>
</gene>
<proteinExistence type="predicted"/>
<evidence type="ECO:0000256" key="1">
    <source>
        <dbReference type="SAM" id="MobiDB-lite"/>
    </source>
</evidence>
<sequence>MADPNSQAHPDSPSELRKEINETTVIDDTVNANIKGESVNSWRRDYQVYNEEGVRPGIEKWQGNSQLFPNAEPQPPFTSARVPTFFRFAFRLGHCSAHCESGSRAVVLLVLCRKTCTDPFPGESRARPGNLAQASRTRLSESGGGSPKPFSPKVAQTTSSFILRANRQLAQARGISPKRDPVHAPAPFLSPRLGEEGLA</sequence>
<accession>A0A4D6KTL0</accession>
<reference evidence="2 3" key="1">
    <citation type="submission" date="2019-04" db="EMBL/GenBank/DDBJ databases">
        <title>An improved genome assembly and genetic linkage map for asparagus bean, Vigna unguiculata ssp. sesquipedialis.</title>
        <authorList>
            <person name="Xia Q."/>
            <person name="Zhang R."/>
            <person name="Dong Y."/>
        </authorList>
    </citation>
    <scope>NUCLEOTIDE SEQUENCE [LARGE SCALE GENOMIC DNA]</scope>
    <source>
        <tissue evidence="2">Leaf</tissue>
    </source>
</reference>
<keyword evidence="3" id="KW-1185">Reference proteome</keyword>
<dbReference type="AlphaFoldDB" id="A0A4D6KTL0"/>
<organism evidence="2 3">
    <name type="scientific">Vigna unguiculata</name>
    <name type="common">Cowpea</name>
    <dbReference type="NCBI Taxonomy" id="3917"/>
    <lineage>
        <taxon>Eukaryota</taxon>
        <taxon>Viridiplantae</taxon>
        <taxon>Streptophyta</taxon>
        <taxon>Embryophyta</taxon>
        <taxon>Tracheophyta</taxon>
        <taxon>Spermatophyta</taxon>
        <taxon>Magnoliopsida</taxon>
        <taxon>eudicotyledons</taxon>
        <taxon>Gunneridae</taxon>
        <taxon>Pentapetalae</taxon>
        <taxon>rosids</taxon>
        <taxon>fabids</taxon>
        <taxon>Fabales</taxon>
        <taxon>Fabaceae</taxon>
        <taxon>Papilionoideae</taxon>
        <taxon>50 kb inversion clade</taxon>
        <taxon>NPAAA clade</taxon>
        <taxon>indigoferoid/millettioid clade</taxon>
        <taxon>Phaseoleae</taxon>
        <taxon>Vigna</taxon>
    </lineage>
</organism>
<feature type="region of interest" description="Disordered" evidence="1">
    <location>
        <begin position="172"/>
        <end position="199"/>
    </location>
</feature>
<evidence type="ECO:0000313" key="3">
    <source>
        <dbReference type="Proteomes" id="UP000501690"/>
    </source>
</evidence>
<dbReference type="Proteomes" id="UP000501690">
    <property type="component" value="Linkage Group LG2"/>
</dbReference>
<feature type="region of interest" description="Disordered" evidence="1">
    <location>
        <begin position="122"/>
        <end position="157"/>
    </location>
</feature>
<protein>
    <submittedName>
        <fullName evidence="2">Uncharacterized protein</fullName>
    </submittedName>
</protein>
<dbReference type="EMBL" id="CP039346">
    <property type="protein sequence ID" value="QCD81048.1"/>
    <property type="molecule type" value="Genomic_DNA"/>
</dbReference>
<evidence type="ECO:0000313" key="2">
    <source>
        <dbReference type="EMBL" id="QCD81048.1"/>
    </source>
</evidence>